<dbReference type="OrthoDB" id="18937at2759"/>
<dbReference type="InterPro" id="IPR018619">
    <property type="entry name" value="Hyccin"/>
</dbReference>
<proteinExistence type="inferred from homology"/>
<evidence type="ECO:0000256" key="2">
    <source>
        <dbReference type="ARBA" id="ARBA00004514"/>
    </source>
</evidence>
<sequence length="113" mass="13251">LLEPICHQLFELYRSSEVRLKRFTMQFLPELVSIYLRLTASRDRQSNGCIEALLLGIYNLEIADKDGNNKVLSFTIPSLSKPSIYHEVSRKEQYISVLCDKAYPLFIYLNYRE</sequence>
<keyword evidence="3" id="KW-1003">Cell membrane</keyword>
<name>A0A2G9RN45_AQUCT</name>
<dbReference type="Proteomes" id="UP000228934">
    <property type="component" value="Unassembled WGS sequence"/>
</dbReference>
<dbReference type="EMBL" id="KV934727">
    <property type="protein sequence ID" value="PIO29185.1"/>
    <property type="molecule type" value="Genomic_DNA"/>
</dbReference>
<dbReference type="PANTHER" id="PTHR31220:SF3">
    <property type="entry name" value="HYCCIN 2"/>
    <property type="match status" value="1"/>
</dbReference>
<dbReference type="PANTHER" id="PTHR31220">
    <property type="entry name" value="HYCCIN RELATED"/>
    <property type="match status" value="1"/>
</dbReference>
<comment type="subcellular location">
    <subcellularLocation>
        <location evidence="1">Cell membrane</location>
    </subcellularLocation>
    <subcellularLocation>
        <location evidence="2">Cytoplasm</location>
        <location evidence="2">Cytosol</location>
    </subcellularLocation>
</comment>
<protein>
    <submittedName>
        <fullName evidence="7">Uncharacterized protein</fullName>
    </submittedName>
</protein>
<dbReference type="AlphaFoldDB" id="A0A2G9RN45"/>
<feature type="non-terminal residue" evidence="7">
    <location>
        <position position="1"/>
    </location>
</feature>
<dbReference type="Pfam" id="PF09790">
    <property type="entry name" value="Hyccin"/>
    <property type="match status" value="1"/>
</dbReference>
<accession>A0A2G9RN45</accession>
<dbReference type="GO" id="GO:0046854">
    <property type="term" value="P:phosphatidylinositol phosphate biosynthetic process"/>
    <property type="evidence" value="ECO:0007669"/>
    <property type="project" value="TreeGrafter"/>
</dbReference>
<organism evidence="7 8">
    <name type="scientific">Aquarana catesbeiana</name>
    <name type="common">American bullfrog</name>
    <name type="synonym">Rana catesbeiana</name>
    <dbReference type="NCBI Taxonomy" id="8400"/>
    <lineage>
        <taxon>Eukaryota</taxon>
        <taxon>Metazoa</taxon>
        <taxon>Chordata</taxon>
        <taxon>Craniata</taxon>
        <taxon>Vertebrata</taxon>
        <taxon>Euteleostomi</taxon>
        <taxon>Amphibia</taxon>
        <taxon>Batrachia</taxon>
        <taxon>Anura</taxon>
        <taxon>Neobatrachia</taxon>
        <taxon>Ranoidea</taxon>
        <taxon>Ranidae</taxon>
        <taxon>Aquarana</taxon>
    </lineage>
</organism>
<dbReference type="GO" id="GO:0005886">
    <property type="term" value="C:plasma membrane"/>
    <property type="evidence" value="ECO:0007669"/>
    <property type="project" value="UniProtKB-SubCell"/>
</dbReference>
<dbReference type="GO" id="GO:0005829">
    <property type="term" value="C:cytosol"/>
    <property type="evidence" value="ECO:0007669"/>
    <property type="project" value="UniProtKB-SubCell"/>
</dbReference>
<evidence type="ECO:0000256" key="5">
    <source>
        <dbReference type="ARBA" id="ARBA00023136"/>
    </source>
</evidence>
<evidence type="ECO:0000256" key="4">
    <source>
        <dbReference type="ARBA" id="ARBA00022490"/>
    </source>
</evidence>
<keyword evidence="5" id="KW-0472">Membrane</keyword>
<evidence type="ECO:0000313" key="8">
    <source>
        <dbReference type="Proteomes" id="UP000228934"/>
    </source>
</evidence>
<evidence type="ECO:0000256" key="1">
    <source>
        <dbReference type="ARBA" id="ARBA00004236"/>
    </source>
</evidence>
<evidence type="ECO:0000313" key="7">
    <source>
        <dbReference type="EMBL" id="PIO29185.1"/>
    </source>
</evidence>
<dbReference type="GO" id="GO:0072659">
    <property type="term" value="P:protein localization to plasma membrane"/>
    <property type="evidence" value="ECO:0007669"/>
    <property type="project" value="TreeGrafter"/>
</dbReference>
<reference evidence="8" key="1">
    <citation type="journal article" date="2017" name="Nat. Commun.">
        <title>The North American bullfrog draft genome provides insight into hormonal regulation of long noncoding RNA.</title>
        <authorList>
            <person name="Hammond S.A."/>
            <person name="Warren R.L."/>
            <person name="Vandervalk B.P."/>
            <person name="Kucuk E."/>
            <person name="Khan H."/>
            <person name="Gibb E.A."/>
            <person name="Pandoh P."/>
            <person name="Kirk H."/>
            <person name="Zhao Y."/>
            <person name="Jones M."/>
            <person name="Mungall A.J."/>
            <person name="Coope R."/>
            <person name="Pleasance S."/>
            <person name="Moore R.A."/>
            <person name="Holt R.A."/>
            <person name="Round J.M."/>
            <person name="Ohora S."/>
            <person name="Walle B.V."/>
            <person name="Veldhoen N."/>
            <person name="Helbing C.C."/>
            <person name="Birol I."/>
        </authorList>
    </citation>
    <scope>NUCLEOTIDE SEQUENCE [LARGE SCALE GENOMIC DNA]</scope>
</reference>
<comment type="similarity">
    <text evidence="6">Belongs to the Hyccin family.</text>
</comment>
<keyword evidence="8" id="KW-1185">Reference proteome</keyword>
<evidence type="ECO:0000256" key="3">
    <source>
        <dbReference type="ARBA" id="ARBA00022475"/>
    </source>
</evidence>
<evidence type="ECO:0000256" key="6">
    <source>
        <dbReference type="ARBA" id="ARBA00034482"/>
    </source>
</evidence>
<keyword evidence="4" id="KW-0963">Cytoplasm</keyword>
<gene>
    <name evidence="7" type="ORF">AB205_0124450</name>
</gene>